<evidence type="ECO:0000256" key="3">
    <source>
        <dbReference type="ARBA" id="ARBA00023027"/>
    </source>
</evidence>
<protein>
    <submittedName>
        <fullName evidence="4">4-hydroxythreonine-4-phosphate dehydrogenase</fullName>
    </submittedName>
</protein>
<reference evidence="5" key="1">
    <citation type="submission" date="2017-09" db="EMBL/GenBank/DDBJ databases">
        <authorList>
            <person name="Varghese N."/>
            <person name="Submissions S."/>
        </authorList>
    </citation>
    <scope>NUCLEOTIDE SEQUENCE [LARGE SCALE GENOMIC DNA]</scope>
    <source>
        <strain evidence="5">DSM 15103</strain>
    </source>
</reference>
<keyword evidence="3" id="KW-0520">NAD</keyword>
<evidence type="ECO:0000313" key="4">
    <source>
        <dbReference type="EMBL" id="SNZ09660.1"/>
    </source>
</evidence>
<dbReference type="GO" id="GO:0051287">
    <property type="term" value="F:NAD binding"/>
    <property type="evidence" value="ECO:0007669"/>
    <property type="project" value="InterPro"/>
</dbReference>
<evidence type="ECO:0000313" key="5">
    <source>
        <dbReference type="Proteomes" id="UP000219036"/>
    </source>
</evidence>
<dbReference type="OrthoDB" id="9801783at2"/>
<sequence>MVKKFGISMGDPSGISPEILVKGSSYLPDGIYIIYGSKTAIDRAISYTGIDFKYKVVENVEKVSTEGFYLINLADEDFIPGKPSDKTGRASVIYLKKATEDILAKKINALITLPISKKHVMAAGFKFPGHTDYLAYVSGVKEYLMMLMCKRMKVALATAHIPLKDVPEAIRKTDLRGAIRLLYKELKEKFLIDNPSIAVLGLNPHAGDGGNIGREEIDIIEPAVKLLKKEGIDVEGPLPPDTAFTDLSKFDAFFAMYHDQGLIPLKMSCFKKAVNITLGLPFIRTSPDHGTAFDIAGKNVADASSFIEAVKLAVELSK</sequence>
<accession>A0A285NJJ3</accession>
<dbReference type="GO" id="GO:0016491">
    <property type="term" value="F:oxidoreductase activity"/>
    <property type="evidence" value="ECO:0007669"/>
    <property type="project" value="UniProtKB-KW"/>
</dbReference>
<dbReference type="GO" id="GO:0046872">
    <property type="term" value="F:metal ion binding"/>
    <property type="evidence" value="ECO:0007669"/>
    <property type="project" value="UniProtKB-KW"/>
</dbReference>
<dbReference type="Gene3D" id="3.40.718.10">
    <property type="entry name" value="Isopropylmalate Dehydrogenase"/>
    <property type="match status" value="1"/>
</dbReference>
<dbReference type="AlphaFoldDB" id="A0A285NJJ3"/>
<dbReference type="InterPro" id="IPR005255">
    <property type="entry name" value="PdxA_fam"/>
</dbReference>
<dbReference type="PANTHER" id="PTHR30004">
    <property type="entry name" value="4-HYDROXYTHREONINE-4-PHOSPHATE DEHYDROGENASE"/>
    <property type="match status" value="1"/>
</dbReference>
<dbReference type="Proteomes" id="UP000219036">
    <property type="component" value="Unassembled WGS sequence"/>
</dbReference>
<keyword evidence="2" id="KW-0560">Oxidoreductase</keyword>
<evidence type="ECO:0000256" key="1">
    <source>
        <dbReference type="ARBA" id="ARBA00022723"/>
    </source>
</evidence>
<organism evidence="4 5">
    <name type="scientific">Persephonella hydrogeniphila</name>
    <dbReference type="NCBI Taxonomy" id="198703"/>
    <lineage>
        <taxon>Bacteria</taxon>
        <taxon>Pseudomonadati</taxon>
        <taxon>Aquificota</taxon>
        <taxon>Aquificia</taxon>
        <taxon>Aquificales</taxon>
        <taxon>Hydrogenothermaceae</taxon>
        <taxon>Persephonella</taxon>
    </lineage>
</organism>
<dbReference type="EMBL" id="OBEI01000007">
    <property type="protein sequence ID" value="SNZ09660.1"/>
    <property type="molecule type" value="Genomic_DNA"/>
</dbReference>
<evidence type="ECO:0000256" key="2">
    <source>
        <dbReference type="ARBA" id="ARBA00023002"/>
    </source>
</evidence>
<dbReference type="PANTHER" id="PTHR30004:SF6">
    <property type="entry name" value="D-THREONATE 4-PHOSPHATE DEHYDROGENASE"/>
    <property type="match status" value="1"/>
</dbReference>
<dbReference type="SUPFAM" id="SSF53659">
    <property type="entry name" value="Isocitrate/Isopropylmalate dehydrogenase-like"/>
    <property type="match status" value="1"/>
</dbReference>
<dbReference type="NCBIfam" id="TIGR00557">
    <property type="entry name" value="pdxA"/>
    <property type="match status" value="1"/>
</dbReference>
<gene>
    <name evidence="4" type="ORF">SAMN06265182_1600</name>
</gene>
<name>A0A285NJJ3_9AQUI</name>
<proteinExistence type="predicted"/>
<dbReference type="RefSeq" id="WP_097000760.1">
    <property type="nucleotide sequence ID" value="NZ_OBEI01000007.1"/>
</dbReference>
<keyword evidence="1" id="KW-0479">Metal-binding</keyword>
<keyword evidence="5" id="KW-1185">Reference proteome</keyword>
<dbReference type="Pfam" id="PF04166">
    <property type="entry name" value="PdxA"/>
    <property type="match status" value="1"/>
</dbReference>